<dbReference type="CDD" id="cd00064">
    <property type="entry name" value="FU"/>
    <property type="match status" value="1"/>
</dbReference>
<comment type="caution">
    <text evidence="1">The sequence shown here is derived from an EMBL/GenBank/DDBJ whole genome shotgun (WGS) entry which is preliminary data.</text>
</comment>
<organism evidence="1 2">
    <name type="scientific">Giardia intestinalis (strain ATCC 50803 / WB clone C6)</name>
    <name type="common">Giardia lamblia</name>
    <dbReference type="NCBI Taxonomy" id="184922"/>
    <lineage>
        <taxon>Eukaryota</taxon>
        <taxon>Metamonada</taxon>
        <taxon>Diplomonadida</taxon>
        <taxon>Hexamitidae</taxon>
        <taxon>Giardiinae</taxon>
        <taxon>Giardia</taxon>
    </lineage>
</organism>
<dbReference type="OMA" id="TGHCYSC"/>
<proteinExistence type="predicted"/>
<evidence type="ECO:0000313" key="2">
    <source>
        <dbReference type="Proteomes" id="UP000001548"/>
    </source>
</evidence>
<dbReference type="KEGG" id="gla:GL50803_00137620"/>
<reference evidence="1 2" key="1">
    <citation type="journal article" date="2007" name="Science">
        <title>Genomic minimalism in the early diverging intestinal parasite Giardia lamblia.</title>
        <authorList>
            <person name="Morrison H.G."/>
            <person name="McArthur A.G."/>
            <person name="Gillin F.D."/>
            <person name="Aley S.B."/>
            <person name="Adam R.D."/>
            <person name="Olsen G.J."/>
            <person name="Best A.A."/>
            <person name="Cande W.Z."/>
            <person name="Chen F."/>
            <person name="Cipriano M.J."/>
            <person name="Davids B.J."/>
            <person name="Dawson S.C."/>
            <person name="Elmendorf H.G."/>
            <person name="Hehl A.B."/>
            <person name="Holder M.E."/>
            <person name="Huse S.M."/>
            <person name="Kim U.U."/>
            <person name="Lasek-Nesselquist E."/>
            <person name="Manning G."/>
            <person name="Nigam A."/>
            <person name="Nixon J.E."/>
            <person name="Palm D."/>
            <person name="Passamaneck N.E."/>
            <person name="Prabhu A."/>
            <person name="Reich C.I."/>
            <person name="Reiner D.S."/>
            <person name="Samuelson J."/>
            <person name="Svard S.G."/>
            <person name="Sogin M.L."/>
        </authorList>
    </citation>
    <scope>NUCLEOTIDE SEQUENCE [LARGE SCALE GENOMIC DNA]</scope>
    <source>
        <strain evidence="1 2">WB C6</strain>
    </source>
</reference>
<dbReference type="HOGENOM" id="CLU_022643_2_0_1"/>
<dbReference type="InterPro" id="IPR000742">
    <property type="entry name" value="EGF"/>
</dbReference>
<dbReference type="InterPro" id="IPR052798">
    <property type="entry name" value="Giardia_VSA"/>
</dbReference>
<dbReference type="PANTHER" id="PTHR23275">
    <property type="entry name" value="CABRIOLET.-RELATED"/>
    <property type="match status" value="1"/>
</dbReference>
<dbReference type="SMART" id="SM00261">
    <property type="entry name" value="FU"/>
    <property type="match status" value="4"/>
</dbReference>
<dbReference type="PANTHER" id="PTHR23275:SF100">
    <property type="entry name" value="EGF-LIKE DOMAIN-CONTAINING PROTEIN"/>
    <property type="match status" value="1"/>
</dbReference>
<accession>A8BQD0</accession>
<dbReference type="AlphaFoldDB" id="A8BQD0"/>
<name>A8BQD0_GIAIC</name>
<dbReference type="GeneID" id="5698509"/>
<dbReference type="EMBL" id="AACB03000002">
    <property type="protein sequence ID" value="KAE8304145.1"/>
    <property type="molecule type" value="Genomic_DNA"/>
</dbReference>
<evidence type="ECO:0000313" key="1">
    <source>
        <dbReference type="EMBL" id="KAE8304145.1"/>
    </source>
</evidence>
<dbReference type="InterPro" id="IPR009030">
    <property type="entry name" value="Growth_fac_rcpt_cys_sf"/>
</dbReference>
<protein>
    <submittedName>
        <fullName evidence="1">VSP</fullName>
    </submittedName>
</protein>
<sequence>MFQLIPLFVASALMAACQPDGNHTATCAQNKCETVGSAEICTECRAGGVPVDGFCRPPGSPQAAAAGCTQADGTALDKTATTCEKCGDGYFLFMGGCYKTTDGPGSEICTAASNGVCTTCKADNGLFKNPATAPEKGRECILCHDATGADGYMGVEGCATCTAPTNNKGAATCTECQDGYYNDGGACKKCVDGCIDCTGANQCTTCEDGKYLKNNQCVDAGQCDQGTYADPTTGQCKPCGITDCATCEYNATISQPQCKTCSTSSNKMVKTAADGTTTCVDDGGCTNGNTHFVEGTNQKLCVPCGDTTNGGVLGCSTCSSKTTCTKCLDGYYDNDDSQDTATCVACGGQNCETCAKATSDKCTTCKPGFFLKDSSSGECISCSDTANGGREGCSVCSNDSGFKCTDCKPNYKKQLNGGADDDYTCVKTCEDDTACGGTSGACDAIVINENGKELHYCSYCGDNSKYPIDGKCTNVNAGNTGCTNNVCKSCTAGYFLYMGGCYKIGAEPGNLMCKTAEGGKCTAVNANNRYFVVPEAQATDQSVLACGNPLGTLVGTDSTSKAYVGVDGCSQCTAPVALTEAGMAAATCTSCDSDKVPNKDGTGCVLCSVGDCKHCVVDDVCGECSDGYSLDSSGASCVSSSSNRSGLSTGAIAGISVAVIAVVGGLVGFLCWWFLCRGKA</sequence>
<dbReference type="RefSeq" id="XP_001705626.1">
    <property type="nucleotide sequence ID" value="XM_001705574.1"/>
</dbReference>
<keyword evidence="2" id="KW-1185">Reference proteome</keyword>
<dbReference type="InterPro" id="IPR005127">
    <property type="entry name" value="Giardia_VSP"/>
</dbReference>
<dbReference type="Proteomes" id="UP000001548">
    <property type="component" value="Unassembled WGS sequence"/>
</dbReference>
<dbReference type="Gene3D" id="2.10.220.10">
    <property type="entry name" value="Hormone Receptor, Insulin-like Growth Factor Receptor 1, Chain A, domain 2"/>
    <property type="match status" value="3"/>
</dbReference>
<dbReference type="Pfam" id="PF03302">
    <property type="entry name" value="VSP"/>
    <property type="match status" value="1"/>
</dbReference>
<gene>
    <name evidence="1" type="ORF">GL50803_00137620</name>
</gene>
<dbReference type="SMART" id="SM00181">
    <property type="entry name" value="EGF"/>
    <property type="match status" value="6"/>
</dbReference>
<dbReference type="VEuPathDB" id="GiardiaDB:GL50803_137620"/>
<dbReference type="InterPro" id="IPR006212">
    <property type="entry name" value="Furin_repeat"/>
</dbReference>
<dbReference type="SUPFAM" id="SSF57184">
    <property type="entry name" value="Growth factor receptor domain"/>
    <property type="match status" value="3"/>
</dbReference>